<evidence type="ECO:0000313" key="4">
    <source>
        <dbReference type="Proteomes" id="UP000007490"/>
    </source>
</evidence>
<feature type="domain" description="CN hydrolase" evidence="2">
    <location>
        <begin position="8"/>
        <end position="253"/>
    </location>
</feature>
<protein>
    <submittedName>
        <fullName evidence="3">Nitrilase/cyanide hydratase and apolipoprotein N-acyltransferase</fullName>
    </submittedName>
</protein>
<name>F0TAN0_METLA</name>
<dbReference type="AlphaFoldDB" id="F0TAN0"/>
<keyword evidence="3" id="KW-0808">Transferase</keyword>
<dbReference type="HOGENOM" id="CLU_030130_1_0_2"/>
<dbReference type="KEGG" id="mel:Metbo_1881"/>
<organism evidence="3 4">
    <name type="scientific">Methanobacterium lacus (strain AL-21)</name>
    <dbReference type="NCBI Taxonomy" id="877455"/>
    <lineage>
        <taxon>Archaea</taxon>
        <taxon>Methanobacteriati</taxon>
        <taxon>Methanobacteriota</taxon>
        <taxon>Methanomada group</taxon>
        <taxon>Methanobacteria</taxon>
        <taxon>Methanobacteriales</taxon>
        <taxon>Methanobacteriaceae</taxon>
        <taxon>Methanobacterium</taxon>
    </lineage>
</organism>
<keyword evidence="3" id="KW-0449">Lipoprotein</keyword>
<dbReference type="InterPro" id="IPR045254">
    <property type="entry name" value="Nit1/2_C-N_Hydrolase"/>
</dbReference>
<reference evidence="4" key="1">
    <citation type="submission" date="2011-02" db="EMBL/GenBank/DDBJ databases">
        <title>Complete sequence of Methanobacterium sp. AL-21.</title>
        <authorList>
            <consortium name="US DOE Joint Genome Institute"/>
            <person name="Lucas S."/>
            <person name="Copeland A."/>
            <person name="Lapidus A."/>
            <person name="Cheng J.-F."/>
            <person name="Goodwin L."/>
            <person name="Pitluck S."/>
            <person name="Chertkov O."/>
            <person name="Detter J.C."/>
            <person name="Han C."/>
            <person name="Tapia R."/>
            <person name="Land M."/>
            <person name="Hauser L."/>
            <person name="Kyrpides N."/>
            <person name="Ivanova N."/>
            <person name="Mikhailova N."/>
            <person name="Pagani I."/>
            <person name="Cadillo-Quiroz H."/>
            <person name="Imachi H."/>
            <person name="Zinder S."/>
            <person name="Liu W."/>
            <person name="Woyke T."/>
        </authorList>
    </citation>
    <scope>NUCLEOTIDE SEQUENCE [LARGE SCALE GENOMIC DNA]</scope>
    <source>
        <strain evidence="4">AL-21</strain>
    </source>
</reference>
<dbReference type="GO" id="GO:0006541">
    <property type="term" value="P:glutamine metabolic process"/>
    <property type="evidence" value="ECO:0007669"/>
    <property type="project" value="TreeGrafter"/>
</dbReference>
<dbReference type="SUPFAM" id="SSF56317">
    <property type="entry name" value="Carbon-nitrogen hydrolase"/>
    <property type="match status" value="1"/>
</dbReference>
<dbReference type="GO" id="GO:0006528">
    <property type="term" value="P:asparagine metabolic process"/>
    <property type="evidence" value="ECO:0007669"/>
    <property type="project" value="TreeGrafter"/>
</dbReference>
<dbReference type="PANTHER" id="PTHR23088:SF30">
    <property type="entry name" value="OMEGA-AMIDASE NIT2"/>
    <property type="match status" value="1"/>
</dbReference>
<dbReference type="InterPro" id="IPR036526">
    <property type="entry name" value="C-N_Hydrolase_sf"/>
</dbReference>
<dbReference type="PANTHER" id="PTHR23088">
    <property type="entry name" value="NITRILASE-RELATED"/>
    <property type="match status" value="1"/>
</dbReference>
<evidence type="ECO:0000256" key="1">
    <source>
        <dbReference type="ARBA" id="ARBA00022801"/>
    </source>
</evidence>
<sequence length="280" mass="31638">MILKKKSFEIALCQMNVVESKDENLERAVSMIREANVNGATLVVLPEMFNCPYDNDKFVEYAENRKTSKSLKAISRAADENNVYVVAGSIPEESCGNIYNSSFVFDDRGEVLDVHRKIHLFDVEVSDGISFKESNTITPGDKVTVVETPFMKFGVAICFDLRFPELFRLMAMEGAKLVVVPGAFNMTTGPAHWETTIRTRAIDNQIYVVAVSPAKNDELSYVAYGHSMVVDPWGDVVETAKEEETIVYATINEDMVNKIREELPLLKNRREDIYELIKKE</sequence>
<dbReference type="Pfam" id="PF00795">
    <property type="entry name" value="CN_hydrolase"/>
    <property type="match status" value="1"/>
</dbReference>
<proteinExistence type="predicted"/>
<keyword evidence="1" id="KW-0378">Hydrolase</keyword>
<dbReference type="OrthoDB" id="41015at2157"/>
<keyword evidence="3" id="KW-0012">Acyltransferase</keyword>
<evidence type="ECO:0000259" key="2">
    <source>
        <dbReference type="PROSITE" id="PS50263"/>
    </source>
</evidence>
<accession>F0TAN0</accession>
<reference evidence="3 4" key="2">
    <citation type="journal article" date="2014" name="Int. J. Syst. Evol. Microbiol.">
        <title>Methanobacterium paludis sp. nov. and a novel strain of Methanobacterium lacus isolated from northern peatlands.</title>
        <authorList>
            <person name="Cadillo-Quiroz H."/>
            <person name="Brauer S.L."/>
            <person name="Goodson N."/>
            <person name="Yavitt J.B."/>
            <person name="Zinder S.H."/>
        </authorList>
    </citation>
    <scope>NUCLEOTIDE SEQUENCE [LARGE SCALE GENOMIC DNA]</scope>
    <source>
        <strain evidence="3 4">AL-21</strain>
    </source>
</reference>
<dbReference type="eggNOG" id="arCOG00062">
    <property type="taxonomic scope" value="Archaea"/>
</dbReference>
<dbReference type="GO" id="GO:0050152">
    <property type="term" value="F:omega-amidase activity"/>
    <property type="evidence" value="ECO:0007669"/>
    <property type="project" value="TreeGrafter"/>
</dbReference>
<evidence type="ECO:0000313" key="3">
    <source>
        <dbReference type="EMBL" id="ADZ10102.1"/>
    </source>
</evidence>
<dbReference type="CDD" id="cd07572">
    <property type="entry name" value="nit"/>
    <property type="match status" value="1"/>
</dbReference>
<gene>
    <name evidence="3" type="ordered locus">Metbo_1881</name>
</gene>
<dbReference type="InterPro" id="IPR003010">
    <property type="entry name" value="C-N_Hydrolase"/>
</dbReference>
<dbReference type="EMBL" id="CP002551">
    <property type="protein sequence ID" value="ADZ10102.1"/>
    <property type="molecule type" value="Genomic_DNA"/>
</dbReference>
<dbReference type="GeneID" id="10278339"/>
<dbReference type="RefSeq" id="WP_013645453.1">
    <property type="nucleotide sequence ID" value="NC_015216.1"/>
</dbReference>
<dbReference type="STRING" id="877455.Metbo_1881"/>
<dbReference type="PROSITE" id="PS50263">
    <property type="entry name" value="CN_HYDROLASE"/>
    <property type="match status" value="1"/>
</dbReference>
<keyword evidence="4" id="KW-1185">Reference proteome</keyword>
<dbReference type="Gene3D" id="3.60.110.10">
    <property type="entry name" value="Carbon-nitrogen hydrolase"/>
    <property type="match status" value="1"/>
</dbReference>
<dbReference type="GO" id="GO:0006107">
    <property type="term" value="P:oxaloacetate metabolic process"/>
    <property type="evidence" value="ECO:0007669"/>
    <property type="project" value="TreeGrafter"/>
</dbReference>
<dbReference type="GO" id="GO:0016746">
    <property type="term" value="F:acyltransferase activity"/>
    <property type="evidence" value="ECO:0007669"/>
    <property type="project" value="UniProtKB-KW"/>
</dbReference>
<dbReference type="Proteomes" id="UP000007490">
    <property type="component" value="Chromosome"/>
</dbReference>